<dbReference type="EMBL" id="CP049206">
    <property type="protein sequence ID" value="QTG01556.1"/>
    <property type="molecule type" value="Genomic_DNA"/>
</dbReference>
<evidence type="ECO:0000313" key="7">
    <source>
        <dbReference type="Proteomes" id="UP000663912"/>
    </source>
</evidence>
<dbReference type="Proteomes" id="UP000822331">
    <property type="component" value="Unassembled WGS sequence"/>
</dbReference>
<name>A0AAE7URS6_9HYPH</name>
<evidence type="ECO:0000313" key="8">
    <source>
        <dbReference type="Proteomes" id="UP000822331"/>
    </source>
</evidence>
<comment type="subcellular location">
    <subcellularLocation>
        <location evidence="1">Bacterial flagellum</location>
    </subcellularLocation>
</comment>
<reference evidence="5 8" key="1">
    <citation type="journal article" date="2020" name="Science">
        <title>Unexpected conservation and global transmission of agrobacterial virulence plasmids.</title>
        <authorList>
            <person name="Weisberg A.J."/>
            <person name="Davis E.W. 2nd"/>
            <person name="Tabima J."/>
            <person name="Belcher M.S."/>
            <person name="Miller M."/>
            <person name="Kuo C.H."/>
            <person name="Loper J.E."/>
            <person name="Grunwald N.J."/>
            <person name="Putnam M.L."/>
            <person name="Chang J.H."/>
        </authorList>
    </citation>
    <scope>NUCLEOTIDE SEQUENCE [LARGE SCALE GENOMIC DNA]</scope>
    <source>
        <strain evidence="5 8">A19/93</strain>
    </source>
</reference>
<dbReference type="SUPFAM" id="SSF64518">
    <property type="entry name" value="Phase 1 flagellin"/>
    <property type="match status" value="1"/>
</dbReference>
<evidence type="ECO:0000256" key="3">
    <source>
        <dbReference type="ARBA" id="ARBA00023143"/>
    </source>
</evidence>
<evidence type="ECO:0000259" key="4">
    <source>
        <dbReference type="Pfam" id="PF00700"/>
    </source>
</evidence>
<evidence type="ECO:0000313" key="6">
    <source>
        <dbReference type="EMBL" id="QTG01556.1"/>
    </source>
</evidence>
<evidence type="ECO:0000313" key="5">
    <source>
        <dbReference type="EMBL" id="NTF38837.1"/>
    </source>
</evidence>
<organism evidence="6 7">
    <name type="scientific">Agrobacterium rubi</name>
    <dbReference type="NCBI Taxonomy" id="28099"/>
    <lineage>
        <taxon>Bacteria</taxon>
        <taxon>Pseudomonadati</taxon>
        <taxon>Pseudomonadota</taxon>
        <taxon>Alphaproteobacteria</taxon>
        <taxon>Hyphomicrobiales</taxon>
        <taxon>Rhizobiaceae</taxon>
        <taxon>Rhizobium/Agrobacterium group</taxon>
        <taxon>Agrobacterium</taxon>
    </lineage>
</organism>
<dbReference type="Pfam" id="PF00700">
    <property type="entry name" value="Flagellin_C"/>
    <property type="match status" value="1"/>
</dbReference>
<protein>
    <recommendedName>
        <fullName evidence="4">Flagellin C-terminal domain-containing protein</fullName>
    </recommendedName>
</protein>
<evidence type="ECO:0000256" key="1">
    <source>
        <dbReference type="ARBA" id="ARBA00004365"/>
    </source>
</evidence>
<dbReference type="AlphaFoldDB" id="A0AAE7URS6"/>
<dbReference type="KEGG" id="arui:G6M88_05255"/>
<keyword evidence="8" id="KW-1185">Reference proteome</keyword>
<evidence type="ECO:0000256" key="2">
    <source>
        <dbReference type="ARBA" id="ARBA00005709"/>
    </source>
</evidence>
<dbReference type="InterPro" id="IPR046358">
    <property type="entry name" value="Flagellin_C"/>
</dbReference>
<dbReference type="Proteomes" id="UP000663912">
    <property type="component" value="Chromosome 1"/>
</dbReference>
<dbReference type="InterPro" id="IPR001492">
    <property type="entry name" value="Flagellin"/>
</dbReference>
<dbReference type="GO" id="GO:0009288">
    <property type="term" value="C:bacterial-type flagellum"/>
    <property type="evidence" value="ECO:0007669"/>
    <property type="project" value="UniProtKB-SubCell"/>
</dbReference>
<dbReference type="GO" id="GO:0005198">
    <property type="term" value="F:structural molecule activity"/>
    <property type="evidence" value="ECO:0007669"/>
    <property type="project" value="InterPro"/>
</dbReference>
<dbReference type="EMBL" id="JAAMCP010000011">
    <property type="protein sequence ID" value="NTF38837.1"/>
    <property type="molecule type" value="Genomic_DNA"/>
</dbReference>
<proteinExistence type="inferred from homology"/>
<reference evidence="6" key="2">
    <citation type="submission" date="2020-02" db="EMBL/GenBank/DDBJ databases">
        <title>Unexpected conservation and global transmission of agrobacterial virulence plasmids.</title>
        <authorList>
            <person name="Weisberg A.J."/>
            <person name="Davis E.W. II"/>
            <person name="Tabima J.R."/>
            <person name="Belcher M.S."/>
            <person name="Miller M."/>
            <person name="Kuo C.-H."/>
            <person name="Loper J.E."/>
            <person name="Grunwald N.J."/>
            <person name="Putnam M.L."/>
            <person name="Chang J.H."/>
        </authorList>
    </citation>
    <scope>NUCLEOTIDE SEQUENCE</scope>
    <source>
        <strain evidence="6">W2/73</strain>
    </source>
</reference>
<comment type="similarity">
    <text evidence="2">Belongs to the bacterial flagellin family.</text>
</comment>
<dbReference type="Gene3D" id="1.20.1330.10">
    <property type="entry name" value="f41 fragment of flagellin, N-terminal domain"/>
    <property type="match status" value="1"/>
</dbReference>
<gene>
    <name evidence="5" type="ORF">G6L72_19250</name>
    <name evidence="6" type="ORF">G6M88_05255</name>
</gene>
<accession>A0AAE7URS6</accession>
<keyword evidence="3" id="KW-0975">Bacterial flagellum</keyword>
<sequence length="243" mass="26216">MSISNVSFTGVTQANQIADRSAAFGVRRSSMTLDFEPLTVYDDVIVSMRMDVDHASTSMSFDKDFVNLTLGKTNGKIETSNEMATVLTSLVNRSDIIINAPDASTVSISTDPLQIRKSGEKSSIGFYGIDVNIEPLPTMNFLDIDIAANPHLLDGYVGYIEQALGRVTGGAAALGALQTRIEMQSQFARKSLDTIDAGVSRLVDADMEEASARLSALQTRQQLAIQALQISNDSPKTLLSLFN</sequence>
<dbReference type="PANTHER" id="PTHR42792">
    <property type="entry name" value="FLAGELLIN"/>
    <property type="match status" value="1"/>
</dbReference>
<dbReference type="PANTHER" id="PTHR42792:SF2">
    <property type="entry name" value="FLAGELLIN"/>
    <property type="match status" value="1"/>
</dbReference>
<feature type="domain" description="Flagellin C-terminal" evidence="4">
    <location>
        <begin position="158"/>
        <end position="242"/>
    </location>
</feature>